<dbReference type="EMBL" id="LT962688">
    <property type="protein sequence ID" value="SOR29055.1"/>
    <property type="molecule type" value="Genomic_DNA"/>
</dbReference>
<protein>
    <recommendedName>
        <fullName evidence="4">SGNH hydrolase-type esterase domain-containing protein</fullName>
    </recommendedName>
</protein>
<organism evidence="2 3">
    <name type="scientific">Methylorubrum extorquens</name>
    <name type="common">Methylobacterium dichloromethanicum</name>
    <name type="synonym">Methylobacterium extorquens</name>
    <dbReference type="NCBI Taxonomy" id="408"/>
    <lineage>
        <taxon>Bacteria</taxon>
        <taxon>Pseudomonadati</taxon>
        <taxon>Pseudomonadota</taxon>
        <taxon>Alphaproteobacteria</taxon>
        <taxon>Hyphomicrobiales</taxon>
        <taxon>Methylobacteriaceae</taxon>
        <taxon>Methylorubrum</taxon>
    </lineage>
</organism>
<feature type="compositionally biased region" description="Low complexity" evidence="1">
    <location>
        <begin position="152"/>
        <end position="165"/>
    </location>
</feature>
<dbReference type="Proteomes" id="UP000233769">
    <property type="component" value="Chromosome tk0001"/>
</dbReference>
<dbReference type="Pfam" id="PF04311">
    <property type="entry name" value="DUF459"/>
    <property type="match status" value="1"/>
</dbReference>
<dbReference type="CDD" id="cd01829">
    <property type="entry name" value="SGNH_hydrolase_peri2"/>
    <property type="match status" value="1"/>
</dbReference>
<evidence type="ECO:0008006" key="4">
    <source>
        <dbReference type="Google" id="ProtNLM"/>
    </source>
</evidence>
<dbReference type="GO" id="GO:0016788">
    <property type="term" value="F:hydrolase activity, acting on ester bonds"/>
    <property type="evidence" value="ECO:0007669"/>
    <property type="project" value="UniProtKB-ARBA"/>
</dbReference>
<name>A0A2N9ANZ5_METEX</name>
<evidence type="ECO:0000256" key="1">
    <source>
        <dbReference type="SAM" id="MobiDB-lite"/>
    </source>
</evidence>
<reference evidence="3" key="1">
    <citation type="submission" date="2017-10" db="EMBL/GenBank/DDBJ databases">
        <authorList>
            <person name="Regsiter A."/>
            <person name="William W."/>
        </authorList>
    </citation>
    <scope>NUCLEOTIDE SEQUENCE [LARGE SCALE GENOMIC DNA]</scope>
</reference>
<evidence type="ECO:0000313" key="2">
    <source>
        <dbReference type="EMBL" id="SOR29055.1"/>
    </source>
</evidence>
<dbReference type="AlphaFoldDB" id="A0A2N9ANZ5"/>
<sequence length="487" mass="52086">MQRRPTDRTAFPRFPAILGLLLLAALWLTAAWSALPQPAAAQWGDSYDAPAADPYAAPPPRRRARGAYADEYGYGRAPARRAAPPQEAPRQFYWPWEDQPRAQPAPPPQPAPGYARPSRPRAPAAAPAPGPATAGRSDEERAARRRRPSPAPAVAQPKAKVPKAAPTTQIAVFGDSLAGYLAKGADDAFSDNAEVAVLDRSKADSGLVRKDLVDWAKTAEDFLKATPKISYALMMIGLNDRQAIREGDQSVEALSDKWREIYAARVDEVAKVFAEHKVPLIWVGLPPVRSESLSRDFAAINDLVRERVQRAGQSYAEVWQGFVDDRNRFTASGPDVDGQEARLRTSDGIHFTAAGSRKVAHFADVELKRLMGEKGGLPSEQPAAAIAATPGEGGAGLGVDDTAAIDRKITAMLPSLPEPPGIPSLPVKPAAGPVVPLGRTETSPGGTLLTARPQEGDATGTRERSLQRGAAPLPQPGRADDFRWPPG</sequence>
<proteinExistence type="predicted"/>
<dbReference type="InterPro" id="IPR007407">
    <property type="entry name" value="DUF459"/>
</dbReference>
<dbReference type="SUPFAM" id="SSF52266">
    <property type="entry name" value="SGNH hydrolase"/>
    <property type="match status" value="1"/>
</dbReference>
<feature type="region of interest" description="Disordered" evidence="1">
    <location>
        <begin position="97"/>
        <end position="165"/>
    </location>
</feature>
<accession>A0A2N9ANZ5</accession>
<feature type="region of interest" description="Disordered" evidence="1">
    <location>
        <begin position="435"/>
        <end position="487"/>
    </location>
</feature>
<feature type="compositionally biased region" description="Basic and acidic residues" evidence="1">
    <location>
        <begin position="478"/>
        <end position="487"/>
    </location>
</feature>
<gene>
    <name evidence="2" type="ORF">TK0001_2453</name>
</gene>
<evidence type="ECO:0000313" key="3">
    <source>
        <dbReference type="Proteomes" id="UP000233769"/>
    </source>
</evidence>
<dbReference type="InterPro" id="IPR036514">
    <property type="entry name" value="SGNH_hydro_sf"/>
</dbReference>
<dbReference type="Gene3D" id="3.40.50.1110">
    <property type="entry name" value="SGNH hydrolase"/>
    <property type="match status" value="1"/>
</dbReference>
<feature type="compositionally biased region" description="Low complexity" evidence="1">
    <location>
        <begin position="112"/>
        <end position="135"/>
    </location>
</feature>